<dbReference type="GO" id="GO:0032259">
    <property type="term" value="P:methylation"/>
    <property type="evidence" value="ECO:0007669"/>
    <property type="project" value="UniProtKB-KW"/>
</dbReference>
<comment type="caution">
    <text evidence="4">The sequence shown here is derived from an EMBL/GenBank/DDBJ whole genome shotgun (WGS) entry which is preliminary data.</text>
</comment>
<evidence type="ECO:0000313" key="5">
    <source>
        <dbReference type="Proteomes" id="UP001516400"/>
    </source>
</evidence>
<dbReference type="PANTHER" id="PTHR12029">
    <property type="entry name" value="RNA METHYLTRANSFERASE"/>
    <property type="match status" value="1"/>
</dbReference>
<keyword evidence="5" id="KW-1185">Reference proteome</keyword>
<dbReference type="InterPro" id="IPR045330">
    <property type="entry name" value="TRM3/TARBP1"/>
</dbReference>
<dbReference type="Gene3D" id="3.40.1280.10">
    <property type="match status" value="1"/>
</dbReference>
<accession>A0ABD2P4T0</accession>
<name>A0ABD2P4T0_9CUCU</name>
<evidence type="ECO:0000259" key="3">
    <source>
        <dbReference type="Pfam" id="PF00588"/>
    </source>
</evidence>
<dbReference type="CDD" id="cd18091">
    <property type="entry name" value="SpoU-like_TRM3-like"/>
    <property type="match status" value="1"/>
</dbReference>
<protein>
    <recommendedName>
        <fullName evidence="3">tRNA/rRNA methyltransferase SpoU type domain-containing protein</fullName>
    </recommendedName>
</protein>
<keyword evidence="2" id="KW-0808">Transferase</keyword>
<gene>
    <name evidence="4" type="ORF">HHI36_000313</name>
</gene>
<dbReference type="Proteomes" id="UP001516400">
    <property type="component" value="Unassembled WGS sequence"/>
</dbReference>
<sequence>MLKITINLDAGHTYSNICDILILFSDVIGRTDILRYLLDRFDLSELPVTQFPWMNYPYVPDLLDKALAEPSLVPIETDLIKSNFPRSNFKDLRILVLQMIKSGNYMEYKGEDYYKLWLRGIRYCLDSFYDDTEIAKLIEKFKLLLDVGYPKFTRLVAENLDLLPKYASTRKLSESIHIYDYCLRRICLLPNTYSKPFSVIFFRAVLHFNLLSSEIFIDYWKSWYSSLFEEHFLECDIVMKVILEGCRKLIQLEAPNMCIFAPLILTGLKNGIVVKKNQRVEYGICQDISHVIENFSSNNPNFIAMELKMLAMESLYLLSKMENSLMKPDKLVGILMEMYKENFKIRYFPGSKIHLEKLRICQAFLMLVHSVTSSKHQFIQFILDTFSEESHQPSVKHLLQWLLIILLSSNPVEHFCILVEKINTASLSHPSFVIALIPVLYHLVLLMNDSKFWFEVTDTLLPWTMGANFKLRVYCQVALKELLKKAQERQLTEYINKYSFLESTFMKVLECTGTSVEDTMKFDLFFIETFDPKLHFSMENIFIKIPKSLDVPSYEWENIKDYEFSKKFDMKIWNEPDFPIYTKTETIEVEDNIEASGMNVQKKIIPWKSALDETVNNRILGNLICVASLVDKSSNLGGLSRTCEVFSIRQLVLHNCKIIDDKEFKSLSMSSENWVEFIEVKRDDLSNFLTKMKQDGYSLIGLEQTSESQKLHEFKFPEKIVLLLGNEKEGISAPLLPLLDSCVEIPQFGQTRSLNVHVAGATFIWEYVRQRLSPTQKT</sequence>
<dbReference type="GO" id="GO:0008168">
    <property type="term" value="F:methyltransferase activity"/>
    <property type="evidence" value="ECO:0007669"/>
    <property type="project" value="UniProtKB-KW"/>
</dbReference>
<evidence type="ECO:0000256" key="2">
    <source>
        <dbReference type="ARBA" id="ARBA00022679"/>
    </source>
</evidence>
<reference evidence="4 5" key="1">
    <citation type="journal article" date="2021" name="BMC Biol.">
        <title>Horizontally acquired antibacterial genes associated with adaptive radiation of ladybird beetles.</title>
        <authorList>
            <person name="Li H.S."/>
            <person name="Tang X.F."/>
            <person name="Huang Y.H."/>
            <person name="Xu Z.Y."/>
            <person name="Chen M.L."/>
            <person name="Du X.Y."/>
            <person name="Qiu B.Y."/>
            <person name="Chen P.T."/>
            <person name="Zhang W."/>
            <person name="Slipinski A."/>
            <person name="Escalona H.E."/>
            <person name="Waterhouse R.M."/>
            <person name="Zwick A."/>
            <person name="Pang H."/>
        </authorList>
    </citation>
    <scope>NUCLEOTIDE SEQUENCE [LARGE SCALE GENOMIC DNA]</scope>
    <source>
        <strain evidence="4">SYSU2018</strain>
    </source>
</reference>
<dbReference type="SUPFAM" id="SSF75217">
    <property type="entry name" value="alpha/beta knot"/>
    <property type="match status" value="1"/>
</dbReference>
<dbReference type="InterPro" id="IPR044748">
    <property type="entry name" value="Trm3/TARBP1_C"/>
</dbReference>
<dbReference type="EMBL" id="JABFTP020000185">
    <property type="protein sequence ID" value="KAL3285789.1"/>
    <property type="molecule type" value="Genomic_DNA"/>
</dbReference>
<organism evidence="4 5">
    <name type="scientific">Cryptolaemus montrouzieri</name>
    <dbReference type="NCBI Taxonomy" id="559131"/>
    <lineage>
        <taxon>Eukaryota</taxon>
        <taxon>Metazoa</taxon>
        <taxon>Ecdysozoa</taxon>
        <taxon>Arthropoda</taxon>
        <taxon>Hexapoda</taxon>
        <taxon>Insecta</taxon>
        <taxon>Pterygota</taxon>
        <taxon>Neoptera</taxon>
        <taxon>Endopterygota</taxon>
        <taxon>Coleoptera</taxon>
        <taxon>Polyphaga</taxon>
        <taxon>Cucujiformia</taxon>
        <taxon>Coccinelloidea</taxon>
        <taxon>Coccinellidae</taxon>
        <taxon>Scymninae</taxon>
        <taxon>Scymnini</taxon>
        <taxon>Cryptolaemus</taxon>
    </lineage>
</organism>
<evidence type="ECO:0000313" key="4">
    <source>
        <dbReference type="EMBL" id="KAL3285789.1"/>
    </source>
</evidence>
<dbReference type="InterPro" id="IPR029028">
    <property type="entry name" value="Alpha/beta_knot_MTases"/>
</dbReference>
<dbReference type="PANTHER" id="PTHR12029:SF11">
    <property type="entry name" value="METHYLTRANSFERASE TARBP1-RELATED"/>
    <property type="match status" value="1"/>
</dbReference>
<dbReference type="Pfam" id="PF00588">
    <property type="entry name" value="SpoU_methylase"/>
    <property type="match status" value="1"/>
</dbReference>
<dbReference type="InterPro" id="IPR001537">
    <property type="entry name" value="SpoU_MeTrfase"/>
</dbReference>
<feature type="domain" description="tRNA/rRNA methyltransferase SpoU type" evidence="3">
    <location>
        <begin position="623"/>
        <end position="764"/>
    </location>
</feature>
<dbReference type="AlphaFoldDB" id="A0ABD2P4T0"/>
<evidence type="ECO:0000256" key="1">
    <source>
        <dbReference type="ARBA" id="ARBA00022603"/>
    </source>
</evidence>
<keyword evidence="1" id="KW-0489">Methyltransferase</keyword>
<proteinExistence type="predicted"/>
<dbReference type="InterPro" id="IPR029026">
    <property type="entry name" value="tRNA_m1G_MTases_N"/>
</dbReference>